<name>A0A9X2WGW8_9GAMM</name>
<keyword evidence="2" id="KW-1185">Reference proteome</keyword>
<reference evidence="1" key="2">
    <citation type="submission" date="2022-08" db="EMBL/GenBank/DDBJ databases">
        <authorList>
            <person name="Dong C."/>
        </authorList>
    </citation>
    <scope>NUCLEOTIDE SEQUENCE</scope>
    <source>
        <strain evidence="1">59MF3M-4</strain>
    </source>
</reference>
<organism evidence="1 2">
    <name type="scientific">Thalassolituus pacificus</name>
    <dbReference type="NCBI Taxonomy" id="2975440"/>
    <lineage>
        <taxon>Bacteria</taxon>
        <taxon>Pseudomonadati</taxon>
        <taxon>Pseudomonadota</taxon>
        <taxon>Gammaproteobacteria</taxon>
        <taxon>Oceanospirillales</taxon>
        <taxon>Oceanospirillaceae</taxon>
        <taxon>Thalassolituus</taxon>
    </lineage>
</organism>
<proteinExistence type="predicted"/>
<gene>
    <name evidence="1" type="ORF">NYR02_14375</name>
</gene>
<accession>A0A9X2WGW8</accession>
<dbReference type="Proteomes" id="UP001147830">
    <property type="component" value="Unassembled WGS sequence"/>
</dbReference>
<reference evidence="1" key="1">
    <citation type="journal article" date="2022" name="Front. Microbiol.">
        <title>Genome-based taxonomic rearrangement of Oceanobacter-related bacteria including the description of Thalassolituus hydrocarbonoclasticus sp. nov. and Thalassolituus pacificus sp. nov. and emended description of the genus Thalassolituus.</title>
        <authorList>
            <person name="Dong C."/>
            <person name="Wei L."/>
            <person name="Wang J."/>
            <person name="Lai Q."/>
            <person name="Huang Z."/>
            <person name="Shao Z."/>
        </authorList>
    </citation>
    <scope>NUCLEOTIDE SEQUENCE</scope>
    <source>
        <strain evidence="1">59MF3M-4</strain>
    </source>
</reference>
<protein>
    <submittedName>
        <fullName evidence="1">Uncharacterized protein</fullName>
    </submittedName>
</protein>
<dbReference type="AlphaFoldDB" id="A0A9X2WGW8"/>
<dbReference type="EMBL" id="JAOANI010000022">
    <property type="protein sequence ID" value="MCT7360204.1"/>
    <property type="molecule type" value="Genomic_DNA"/>
</dbReference>
<evidence type="ECO:0000313" key="2">
    <source>
        <dbReference type="Proteomes" id="UP001147830"/>
    </source>
</evidence>
<sequence>MKQLSSHERARLQKLIREGKAAVSRIEKNLTMVNERLSRKNAA</sequence>
<dbReference type="RefSeq" id="WP_260977045.1">
    <property type="nucleotide sequence ID" value="NZ_JAOANI010000022.1"/>
</dbReference>
<comment type="caution">
    <text evidence="1">The sequence shown here is derived from an EMBL/GenBank/DDBJ whole genome shotgun (WGS) entry which is preliminary data.</text>
</comment>
<evidence type="ECO:0000313" key="1">
    <source>
        <dbReference type="EMBL" id="MCT7360204.1"/>
    </source>
</evidence>